<dbReference type="EMBL" id="CAJVOS010000008">
    <property type="protein sequence ID" value="CAG7958250.1"/>
    <property type="molecule type" value="Genomic_DNA"/>
</dbReference>
<evidence type="ECO:0000313" key="3">
    <source>
        <dbReference type="Proteomes" id="UP001153618"/>
    </source>
</evidence>
<sequence length="298" mass="32436">MAPTKSTRPASPERPAALGAKVKTAKGLGPKVKAAVKGLGPVKGAGVVKRSRQHRSGLTTGRIASLPPGPPPPPRWYQETDRSTIPVAIQHRLIASCHVDFLDNGLGGTNNCAMRLIFTNPQTHATKHAPAGTRGIIIRFMRSDGGAGPAGGLVPFGGMLRYQPIGYITPHPQAAHNFAVPVVPGMRVRDFMRVVNANNMLPAEFSSLAADTVGCRDFTGFCTAIRQELWRFRLQRPPFGIISILFTDTQLQRPKGRRLYRSHQLPALLDSLLSKISPTFTPPLLESIMPPLQRWPHH</sequence>
<evidence type="ECO:0000313" key="2">
    <source>
        <dbReference type="EMBL" id="CAG7958250.1"/>
    </source>
</evidence>
<name>A0A9W4HBF5_PENOL</name>
<comment type="caution">
    <text evidence="2">The sequence shown here is derived from an EMBL/GenBank/DDBJ whole genome shotgun (WGS) entry which is preliminary data.</text>
</comment>
<dbReference type="Proteomes" id="UP001153618">
    <property type="component" value="Unassembled WGS sequence"/>
</dbReference>
<accession>A0A9W4HBF5</accession>
<feature type="region of interest" description="Disordered" evidence="1">
    <location>
        <begin position="45"/>
        <end position="79"/>
    </location>
</feature>
<gene>
    <name evidence="2" type="ORF">POLS_LOCUS666</name>
</gene>
<protein>
    <submittedName>
        <fullName evidence="2">Uncharacterized protein</fullName>
    </submittedName>
</protein>
<keyword evidence="3" id="KW-1185">Reference proteome</keyword>
<organism evidence="2 3">
    <name type="scientific">Penicillium olsonii</name>
    <dbReference type="NCBI Taxonomy" id="99116"/>
    <lineage>
        <taxon>Eukaryota</taxon>
        <taxon>Fungi</taxon>
        <taxon>Dikarya</taxon>
        <taxon>Ascomycota</taxon>
        <taxon>Pezizomycotina</taxon>
        <taxon>Eurotiomycetes</taxon>
        <taxon>Eurotiomycetidae</taxon>
        <taxon>Eurotiales</taxon>
        <taxon>Aspergillaceae</taxon>
        <taxon>Penicillium</taxon>
    </lineage>
</organism>
<feature type="region of interest" description="Disordered" evidence="1">
    <location>
        <begin position="1"/>
        <end position="24"/>
    </location>
</feature>
<evidence type="ECO:0000256" key="1">
    <source>
        <dbReference type="SAM" id="MobiDB-lite"/>
    </source>
</evidence>
<dbReference type="OrthoDB" id="4358711at2759"/>
<dbReference type="AlphaFoldDB" id="A0A9W4HBF5"/>
<reference evidence="2" key="1">
    <citation type="submission" date="2021-07" db="EMBL/GenBank/DDBJ databases">
        <authorList>
            <person name="Branca A.L. A."/>
        </authorList>
    </citation>
    <scope>NUCLEOTIDE SEQUENCE</scope>
</reference>
<proteinExistence type="predicted"/>